<dbReference type="Pfam" id="PF02492">
    <property type="entry name" value="cobW"/>
    <property type="match status" value="1"/>
</dbReference>
<evidence type="ECO:0000256" key="3">
    <source>
        <dbReference type="ARBA" id="ARBA00023186"/>
    </source>
</evidence>
<dbReference type="EMBL" id="JAAEDM010000058">
    <property type="protein sequence ID" value="MBR0673081.1"/>
    <property type="molecule type" value="Genomic_DNA"/>
</dbReference>
<dbReference type="PANTHER" id="PTHR13748">
    <property type="entry name" value="COBW-RELATED"/>
    <property type="match status" value="1"/>
</dbReference>
<evidence type="ECO:0000313" key="8">
    <source>
        <dbReference type="EMBL" id="MBR0673081.1"/>
    </source>
</evidence>
<dbReference type="Gene3D" id="3.40.50.300">
    <property type="entry name" value="P-loop containing nucleotide triphosphate hydrolases"/>
    <property type="match status" value="1"/>
</dbReference>
<dbReference type="InterPro" id="IPR051316">
    <property type="entry name" value="Zinc-reg_GTPase_activator"/>
</dbReference>
<dbReference type="Gene3D" id="3.30.1220.10">
    <property type="entry name" value="CobW-like, C-terminal domain"/>
    <property type="match status" value="1"/>
</dbReference>
<dbReference type="GO" id="GO:0000166">
    <property type="term" value="F:nucleotide binding"/>
    <property type="evidence" value="ECO:0007669"/>
    <property type="project" value="UniProtKB-KW"/>
</dbReference>
<dbReference type="SUPFAM" id="SSF90002">
    <property type="entry name" value="Hypothetical protein YjiA, C-terminal domain"/>
    <property type="match status" value="1"/>
</dbReference>
<accession>A0A9X9X102</accession>
<dbReference type="InterPro" id="IPR011629">
    <property type="entry name" value="CobW-like_C"/>
</dbReference>
<dbReference type="GO" id="GO:0016787">
    <property type="term" value="F:hydrolase activity"/>
    <property type="evidence" value="ECO:0007669"/>
    <property type="project" value="UniProtKB-KW"/>
</dbReference>
<sequence>MTDALLPVTLLTGHLGSGKTTLLNAYLRTATEPAAVIVNEYGDVGLDHLLVSETRENLVLLENGCICCTVRGDLIAALRDLAARRDAGEVPPFRRVVIETTGLADPAPVVHSLMNDLALVLRYRLERVVTTVAAVPGCTTLDTFPEARKQIAFADAVVVTKADLAGAAERAALERSLRRLNPGAPMLYVTGGQADPALFEAGGFDPASRGSDVEAWLNAEAVAPAHHHHHDHHHGEDCPHCAAEAARHDEEIRNFCITRDAPISWAVAAAWLQDLAATHGPDLLRMKGLLHVQERPEGPVVVHGVQHLFHPPAMLDAWPGADRRSRTVFITRGILQATVEAALRKAEAAAMEAAAA</sequence>
<evidence type="ECO:0000256" key="5">
    <source>
        <dbReference type="ARBA" id="ARBA00045658"/>
    </source>
</evidence>
<dbReference type="SUPFAM" id="SSF52540">
    <property type="entry name" value="P-loop containing nucleoside triphosphate hydrolases"/>
    <property type="match status" value="1"/>
</dbReference>
<reference evidence="8" key="2">
    <citation type="journal article" date="2021" name="Syst. Appl. Microbiol.">
        <title>Roseomonas hellenica sp. nov., isolated from roots of wild-growing Alkanna tinctoria.</title>
        <authorList>
            <person name="Rat A."/>
            <person name="Naranjo H.D."/>
            <person name="Lebbe L."/>
            <person name="Cnockaert M."/>
            <person name="Krigas N."/>
            <person name="Grigoriadou K."/>
            <person name="Maloupa E."/>
            <person name="Willems A."/>
        </authorList>
    </citation>
    <scope>NUCLEOTIDE SEQUENCE</scope>
    <source>
        <strain evidence="8">LMG 31231</strain>
    </source>
</reference>
<keyword evidence="1" id="KW-0547">Nucleotide-binding</keyword>
<evidence type="ECO:0000313" key="9">
    <source>
        <dbReference type="Proteomes" id="UP001138751"/>
    </source>
</evidence>
<dbReference type="CDD" id="cd03112">
    <property type="entry name" value="CobW-like"/>
    <property type="match status" value="1"/>
</dbReference>
<name>A0A9X9X102_9PROT</name>
<proteinExistence type="inferred from homology"/>
<feature type="domain" description="CobW C-terminal" evidence="7">
    <location>
        <begin position="252"/>
        <end position="347"/>
    </location>
</feature>
<dbReference type="PANTHER" id="PTHR13748:SF62">
    <property type="entry name" value="COBW DOMAIN-CONTAINING PROTEIN"/>
    <property type="match status" value="1"/>
</dbReference>
<comment type="similarity">
    <text evidence="4">Belongs to the SIMIBI class G3E GTPase family. ZNG1 subfamily.</text>
</comment>
<evidence type="ECO:0000256" key="4">
    <source>
        <dbReference type="ARBA" id="ARBA00034320"/>
    </source>
</evidence>
<evidence type="ECO:0000256" key="1">
    <source>
        <dbReference type="ARBA" id="ARBA00022741"/>
    </source>
</evidence>
<dbReference type="Pfam" id="PF07683">
    <property type="entry name" value="CobW_C"/>
    <property type="match status" value="1"/>
</dbReference>
<gene>
    <name evidence="8" type="ORF">GXW76_18020</name>
</gene>
<dbReference type="InterPro" id="IPR036627">
    <property type="entry name" value="CobW-likC_sf"/>
</dbReference>
<organism evidence="8 9">
    <name type="scientific">Neoroseomonas soli</name>
    <dbReference type="NCBI Taxonomy" id="1081025"/>
    <lineage>
        <taxon>Bacteria</taxon>
        <taxon>Pseudomonadati</taxon>
        <taxon>Pseudomonadota</taxon>
        <taxon>Alphaproteobacteria</taxon>
        <taxon>Acetobacterales</taxon>
        <taxon>Acetobacteraceae</taxon>
        <taxon>Neoroseomonas</taxon>
    </lineage>
</organism>
<dbReference type="RefSeq" id="WP_211863495.1">
    <property type="nucleotide sequence ID" value="NZ_JAAEDM010000058.1"/>
</dbReference>
<evidence type="ECO:0000256" key="6">
    <source>
        <dbReference type="ARBA" id="ARBA00049117"/>
    </source>
</evidence>
<keyword evidence="2" id="KW-0378">Hydrolase</keyword>
<protein>
    <submittedName>
        <fullName evidence="8">GTP-binding protein</fullName>
    </submittedName>
</protein>
<comment type="function">
    <text evidence="5">Zinc chaperone that directly transfers zinc cofactor to target proteins, thereby activating them. Zinc is transferred from the CXCC motif in the GTPase domain to the zinc binding site in target proteins in a process requiring GTP hydrolysis.</text>
</comment>
<evidence type="ECO:0000259" key="7">
    <source>
        <dbReference type="SMART" id="SM00833"/>
    </source>
</evidence>
<keyword evidence="9" id="KW-1185">Reference proteome</keyword>
<comment type="caution">
    <text evidence="8">The sequence shown here is derived from an EMBL/GenBank/DDBJ whole genome shotgun (WGS) entry which is preliminary data.</text>
</comment>
<reference evidence="8" key="1">
    <citation type="submission" date="2020-01" db="EMBL/GenBank/DDBJ databases">
        <authorList>
            <person name="Rat A."/>
        </authorList>
    </citation>
    <scope>NUCLEOTIDE SEQUENCE</scope>
    <source>
        <strain evidence="8">LMG 31231</strain>
    </source>
</reference>
<dbReference type="Proteomes" id="UP001138751">
    <property type="component" value="Unassembled WGS sequence"/>
</dbReference>
<dbReference type="SMART" id="SM00833">
    <property type="entry name" value="CobW_C"/>
    <property type="match status" value="1"/>
</dbReference>
<comment type="catalytic activity">
    <reaction evidence="6">
        <text>GTP + H2O = GDP + phosphate + H(+)</text>
        <dbReference type="Rhea" id="RHEA:19669"/>
        <dbReference type="ChEBI" id="CHEBI:15377"/>
        <dbReference type="ChEBI" id="CHEBI:15378"/>
        <dbReference type="ChEBI" id="CHEBI:37565"/>
        <dbReference type="ChEBI" id="CHEBI:43474"/>
        <dbReference type="ChEBI" id="CHEBI:58189"/>
    </reaction>
    <physiologicalReaction direction="left-to-right" evidence="6">
        <dbReference type="Rhea" id="RHEA:19670"/>
    </physiologicalReaction>
</comment>
<dbReference type="InterPro" id="IPR003495">
    <property type="entry name" value="CobW/HypB/UreG_nucleotide-bd"/>
</dbReference>
<keyword evidence="3" id="KW-0143">Chaperone</keyword>
<dbReference type="GO" id="GO:0005737">
    <property type="term" value="C:cytoplasm"/>
    <property type="evidence" value="ECO:0007669"/>
    <property type="project" value="TreeGrafter"/>
</dbReference>
<evidence type="ECO:0000256" key="2">
    <source>
        <dbReference type="ARBA" id="ARBA00022801"/>
    </source>
</evidence>
<dbReference type="InterPro" id="IPR027417">
    <property type="entry name" value="P-loop_NTPase"/>
</dbReference>
<dbReference type="AlphaFoldDB" id="A0A9X9X102"/>